<dbReference type="Proteomes" id="UP000054771">
    <property type="component" value="Unassembled WGS sequence"/>
</dbReference>
<evidence type="ECO:0000313" key="6">
    <source>
        <dbReference type="Proteomes" id="UP000054771"/>
    </source>
</evidence>
<keyword evidence="3" id="KW-0503">Monooxygenase</keyword>
<evidence type="ECO:0000256" key="3">
    <source>
        <dbReference type="ARBA" id="ARBA00023033"/>
    </source>
</evidence>
<dbReference type="InterPro" id="IPR036465">
    <property type="entry name" value="vWFA_dom_sf"/>
</dbReference>
<dbReference type="SUPFAM" id="SSF48056">
    <property type="entry name" value="Di-copper centre-containing domain"/>
    <property type="match status" value="1"/>
</dbReference>
<dbReference type="PROSITE" id="PS00497">
    <property type="entry name" value="TYROSINASE_1"/>
    <property type="match status" value="1"/>
</dbReference>
<dbReference type="Pfam" id="PF00264">
    <property type="entry name" value="Tyrosinase"/>
    <property type="match status" value="1"/>
</dbReference>
<dbReference type="InterPro" id="IPR008922">
    <property type="entry name" value="Di-copper_centre_dom_sf"/>
</dbReference>
<dbReference type="InterPro" id="IPR041640">
    <property type="entry name" value="Tyrosinase_C"/>
</dbReference>
<keyword evidence="2" id="KW-0560">Oxidoreductase</keyword>
<protein>
    <recommendedName>
        <fullName evidence="4">Tyrosinase copper-binding domain-containing protein</fullName>
    </recommendedName>
</protein>
<dbReference type="STRING" id="454130.A0A0U5GNJ7"/>
<feature type="domain" description="Tyrosinase copper-binding" evidence="4">
    <location>
        <begin position="96"/>
        <end position="113"/>
    </location>
</feature>
<dbReference type="Pfam" id="PF18132">
    <property type="entry name" value="Tyrosinase_C"/>
    <property type="match status" value="1"/>
</dbReference>
<gene>
    <name evidence="5" type="ORF">ASPCAL02753</name>
</gene>
<dbReference type="SUPFAM" id="SSF53300">
    <property type="entry name" value="vWA-like"/>
    <property type="match status" value="1"/>
</dbReference>
<evidence type="ECO:0000313" key="5">
    <source>
        <dbReference type="EMBL" id="CEN60312.1"/>
    </source>
</evidence>
<evidence type="ECO:0000259" key="4">
    <source>
        <dbReference type="PROSITE" id="PS00497"/>
    </source>
</evidence>
<dbReference type="PANTHER" id="PTHR34706">
    <property type="entry name" value="SLR1338 PROTEIN"/>
    <property type="match status" value="1"/>
</dbReference>
<dbReference type="Gene3D" id="1.10.1280.10">
    <property type="entry name" value="Di-copper center containing domain from catechol oxidase"/>
    <property type="match status" value="1"/>
</dbReference>
<dbReference type="EMBL" id="CDMC01000002">
    <property type="protein sequence ID" value="CEN60312.1"/>
    <property type="molecule type" value="Genomic_DNA"/>
</dbReference>
<evidence type="ECO:0000256" key="1">
    <source>
        <dbReference type="ARBA" id="ARBA00001973"/>
    </source>
</evidence>
<keyword evidence="6" id="KW-1185">Reference proteome</keyword>
<dbReference type="PRINTS" id="PR00092">
    <property type="entry name" value="TYROSINASE"/>
</dbReference>
<reference evidence="6" key="1">
    <citation type="journal article" date="2016" name="Genome Announc.">
        <title>Draft genome sequences of fungus Aspergillus calidoustus.</title>
        <authorList>
            <person name="Horn F."/>
            <person name="Linde J."/>
            <person name="Mattern D.J."/>
            <person name="Walther G."/>
            <person name="Guthke R."/>
            <person name="Scherlach K."/>
            <person name="Martin K."/>
            <person name="Brakhage A.A."/>
            <person name="Petzke L."/>
            <person name="Valiante V."/>
        </authorList>
    </citation>
    <scope>NUCLEOTIDE SEQUENCE [LARGE SCALE GENOMIC DNA]</scope>
    <source>
        <strain evidence="6">SF006504</strain>
    </source>
</reference>
<dbReference type="PANTHER" id="PTHR34706:SF3">
    <property type="entry name" value="ANKYRIN REPEAT PROTEIN (AFU_ORTHOLOGUE AFUA_7G06200)"/>
    <property type="match status" value="1"/>
</dbReference>
<dbReference type="OrthoDB" id="1658288at2759"/>
<proteinExistence type="predicted"/>
<dbReference type="GO" id="GO:0004497">
    <property type="term" value="F:monooxygenase activity"/>
    <property type="evidence" value="ECO:0007669"/>
    <property type="project" value="UniProtKB-KW"/>
</dbReference>
<dbReference type="AlphaFoldDB" id="A0A0U5GNJ7"/>
<sequence>MCAHRYYPIQGIKDGLSPDGQVPIRREINEWIESKDQADRDQVVLFVLALDYFQQMDPKDRDSYFQIAGIHGMPYKSWDEPEATVDEVHGKGYCVHANCLFPLWHRPYLLLYEQRIYEIIVGEIIPKMQASKTKKDELRKAASTWRLPYWDWAKNPTIPKLLDRETLNMKVLGKSMAKDNPLFKFRMPQQQKMADFGVGSLKWWEFPEPLRYGECLATSRCPTNKERTDSKSWANGVVNTKTANEFLNKQPSITGFEYGEATELVYRLLTYPMNFVSFATTARDASEDSSSKTKVTNDMNLEFIHNNIHYWVGGDGGHMSQIPVATFDPVFWFHHWQVHNLDRLYAIWQTLHPEEWFKADTTRIFNQETIGMGKIITNKTAFRPFHKDEAGTLWTPNDARDWFKLGYTYPELKRWDYATDQDQTLALHEYINNSYGVTRRQALGIAKSDAPIDGIIATVDGVKTKDYAVSIRYAKFAMGGNPFNLKVYLLPKGETQKTFADAHFVTNVYNFSQPATQNGETVCSNCADLEAQNVQVTAYIPLTTFLIKKIQQQQLQSLEPVHVEDLLNGRLYWEVDMMGTQIPEERWKDKLNLDVQVSVTEMSYAEDPKAPADFQEPEIIPTLGTEADRAPEPGSAADINQSVNDTVKDNGLGDFFPPGDTYPEEVAKKAAELKNDPNNPLKSPEQLKDLATLALYQPVIYCDDSGSMSDTGPWRNTEQRWAKQRELVTRMTSITNRAVPNNQRKGVHLRMINQHLSNADNLDSDAVARIISNMYPHPYHSTPIGTNLKQKVLDPLVYSVIKSGRKLERPYLILILTDGCPWMEPEDAFRNAIVDCARFLDRNGYRKDAVRFCLSTIGTHEDAEWFLDSFDTDRQALEVLHRTAGHIDQRYDQLRQNEKELESWLLSMLMSPVQLLKAG</sequence>
<dbReference type="Gene3D" id="2.60.310.20">
    <property type="match status" value="1"/>
</dbReference>
<dbReference type="OMA" id="CTSVEAT"/>
<evidence type="ECO:0000256" key="2">
    <source>
        <dbReference type="ARBA" id="ARBA00023002"/>
    </source>
</evidence>
<organism evidence="5 6">
    <name type="scientific">Aspergillus calidoustus</name>
    <dbReference type="NCBI Taxonomy" id="454130"/>
    <lineage>
        <taxon>Eukaryota</taxon>
        <taxon>Fungi</taxon>
        <taxon>Dikarya</taxon>
        <taxon>Ascomycota</taxon>
        <taxon>Pezizomycotina</taxon>
        <taxon>Eurotiomycetes</taxon>
        <taxon>Eurotiomycetidae</taxon>
        <taxon>Eurotiales</taxon>
        <taxon>Aspergillaceae</taxon>
        <taxon>Aspergillus</taxon>
        <taxon>Aspergillus subgen. Nidulantes</taxon>
    </lineage>
</organism>
<accession>A0A0U5GNJ7</accession>
<dbReference type="InterPro" id="IPR002227">
    <property type="entry name" value="Tyrosinase_Cu-bd"/>
</dbReference>
<comment type="cofactor">
    <cofactor evidence="1">
        <name>Cu(2+)</name>
        <dbReference type="ChEBI" id="CHEBI:29036"/>
    </cofactor>
</comment>
<name>A0A0U5GNJ7_ASPCI</name>